<evidence type="ECO:0000313" key="19">
    <source>
        <dbReference type="EMBL" id="EAW30524.1"/>
    </source>
</evidence>
<dbReference type="InterPro" id="IPR001348">
    <property type="entry name" value="ATP_PRibTrfase_HisG"/>
</dbReference>
<protein>
    <recommendedName>
        <fullName evidence="7 16">ATP phosphoribosyltransferase</fullName>
        <shortName evidence="16">ATP-PRT</shortName>
        <shortName evidence="16">ATP-PRTase</shortName>
        <ecNumber evidence="6 16">2.4.2.17</ecNumber>
    </recommendedName>
</protein>
<keyword evidence="10 16" id="KW-0328">Glycosyltransferase</keyword>
<dbReference type="GO" id="GO:0000105">
    <property type="term" value="P:L-histidine biosynthetic process"/>
    <property type="evidence" value="ECO:0007669"/>
    <property type="project" value="UniProtKB-UniRule"/>
</dbReference>
<keyword evidence="11 16" id="KW-0808">Transferase</keyword>
<evidence type="ECO:0000256" key="13">
    <source>
        <dbReference type="ARBA" id="ARBA00022840"/>
    </source>
</evidence>
<dbReference type="GO" id="GO:0003879">
    <property type="term" value="F:ATP phosphoribosyltransferase activity"/>
    <property type="evidence" value="ECO:0007669"/>
    <property type="project" value="UniProtKB-UniRule"/>
</dbReference>
<comment type="subunit">
    <text evidence="5 16">Heteromultimer composed of HisG and HisZ subunits.</text>
</comment>
<comment type="pathway">
    <text evidence="3 16">Amino-acid biosynthesis; L-histidine biosynthesis; L-histidine from 5-phospho-alpha-D-ribose 1-diphosphate: step 1/9.</text>
</comment>
<reference evidence="19 20" key="1">
    <citation type="journal article" date="2010" name="J. Bacteriol.">
        <title>Genome sequence of the oligotrophic marine Gammaproteobacterium HTCC2143, isolated from the Oregon Coast.</title>
        <authorList>
            <person name="Oh H.M."/>
            <person name="Kang I."/>
            <person name="Ferriera S."/>
            <person name="Giovannoni S.J."/>
            <person name="Cho J.C."/>
        </authorList>
    </citation>
    <scope>NUCLEOTIDE SEQUENCE [LARGE SCALE GENOMIC DNA]</scope>
    <source>
        <strain evidence="19 20">HTCC2143</strain>
    </source>
</reference>
<dbReference type="EC" id="2.4.2.17" evidence="6 16"/>
<evidence type="ECO:0000256" key="7">
    <source>
        <dbReference type="ARBA" id="ARBA00020998"/>
    </source>
</evidence>
<comment type="domain">
    <text evidence="16">Lacks the C-terminal regulatory region which is replaced by HisZ.</text>
</comment>
<evidence type="ECO:0000256" key="14">
    <source>
        <dbReference type="ARBA" id="ARBA00023102"/>
    </source>
</evidence>
<dbReference type="PANTHER" id="PTHR21403">
    <property type="entry name" value="ATP PHOSPHORIBOSYLTRANSFERASE ATP-PRTASE"/>
    <property type="match status" value="1"/>
</dbReference>
<evidence type="ECO:0000256" key="16">
    <source>
        <dbReference type="HAMAP-Rule" id="MF_01018"/>
    </source>
</evidence>
<dbReference type="NCBIfam" id="TIGR00070">
    <property type="entry name" value="hisG"/>
    <property type="match status" value="1"/>
</dbReference>
<accession>A0YES9</accession>
<comment type="caution">
    <text evidence="19">The sequence shown here is derived from an EMBL/GenBank/DDBJ whole genome shotgun (WGS) entry which is preliminary data.</text>
</comment>
<evidence type="ECO:0000256" key="11">
    <source>
        <dbReference type="ARBA" id="ARBA00022679"/>
    </source>
</evidence>
<evidence type="ECO:0000256" key="4">
    <source>
        <dbReference type="ARBA" id="ARBA00009489"/>
    </source>
</evidence>
<dbReference type="InterPro" id="IPR013820">
    <property type="entry name" value="ATP_PRibTrfase_cat"/>
</dbReference>
<dbReference type="Proteomes" id="UP000004931">
    <property type="component" value="Unassembled WGS sequence"/>
</dbReference>
<evidence type="ECO:0000256" key="5">
    <source>
        <dbReference type="ARBA" id="ARBA00011496"/>
    </source>
</evidence>
<dbReference type="OrthoDB" id="9801867at2"/>
<name>A0YES9_9GAMM</name>
<dbReference type="HAMAP" id="MF_01018">
    <property type="entry name" value="HisG_Short"/>
    <property type="match status" value="1"/>
</dbReference>
<keyword evidence="20" id="KW-1185">Reference proteome</keyword>
<comment type="catalytic activity">
    <reaction evidence="1 16">
        <text>1-(5-phospho-beta-D-ribosyl)-ATP + diphosphate = 5-phospho-alpha-D-ribose 1-diphosphate + ATP</text>
        <dbReference type="Rhea" id="RHEA:18473"/>
        <dbReference type="ChEBI" id="CHEBI:30616"/>
        <dbReference type="ChEBI" id="CHEBI:33019"/>
        <dbReference type="ChEBI" id="CHEBI:58017"/>
        <dbReference type="ChEBI" id="CHEBI:73183"/>
        <dbReference type="EC" id="2.4.2.17"/>
    </reaction>
</comment>
<dbReference type="UniPathway" id="UPA00031">
    <property type="reaction ID" value="UER00006"/>
</dbReference>
<dbReference type="InterPro" id="IPR018198">
    <property type="entry name" value="ATP_PRibTrfase_CS"/>
</dbReference>
<dbReference type="GO" id="GO:0005524">
    <property type="term" value="F:ATP binding"/>
    <property type="evidence" value="ECO:0007669"/>
    <property type="project" value="UniProtKB-KW"/>
</dbReference>
<evidence type="ECO:0000256" key="3">
    <source>
        <dbReference type="ARBA" id="ARBA00004667"/>
    </source>
</evidence>
<keyword evidence="17" id="KW-0175">Coiled coil</keyword>
<evidence type="ECO:0000259" key="18">
    <source>
        <dbReference type="Pfam" id="PF01634"/>
    </source>
</evidence>
<dbReference type="EMBL" id="AAVT01000007">
    <property type="protein sequence ID" value="EAW30524.1"/>
    <property type="molecule type" value="Genomic_DNA"/>
</dbReference>
<keyword evidence="12 16" id="KW-0547">Nucleotide-binding</keyword>
<keyword evidence="13 16" id="KW-0067">ATP-binding</keyword>
<dbReference type="FunFam" id="3.40.190.10:FF:000011">
    <property type="entry name" value="ATP phosphoribosyltransferase"/>
    <property type="match status" value="1"/>
</dbReference>
<evidence type="ECO:0000256" key="6">
    <source>
        <dbReference type="ARBA" id="ARBA00011946"/>
    </source>
</evidence>
<comment type="similarity">
    <text evidence="4 16">Belongs to the ATP phosphoribosyltransferase family. Short subfamily.</text>
</comment>
<feature type="coiled-coil region" evidence="17">
    <location>
        <begin position="187"/>
        <end position="214"/>
    </location>
</feature>
<evidence type="ECO:0000313" key="20">
    <source>
        <dbReference type="Proteomes" id="UP000004931"/>
    </source>
</evidence>
<dbReference type="AlphaFoldDB" id="A0YES9"/>
<evidence type="ECO:0000256" key="9">
    <source>
        <dbReference type="ARBA" id="ARBA00022605"/>
    </source>
</evidence>
<evidence type="ECO:0000256" key="1">
    <source>
        <dbReference type="ARBA" id="ARBA00000915"/>
    </source>
</evidence>
<dbReference type="PROSITE" id="PS01316">
    <property type="entry name" value="ATP_P_PHORIBOSYLTR"/>
    <property type="match status" value="1"/>
</dbReference>
<proteinExistence type="inferred from homology"/>
<evidence type="ECO:0000256" key="17">
    <source>
        <dbReference type="SAM" id="Coils"/>
    </source>
</evidence>
<evidence type="ECO:0000256" key="2">
    <source>
        <dbReference type="ARBA" id="ARBA00004496"/>
    </source>
</evidence>
<keyword evidence="8 16" id="KW-0963">Cytoplasm</keyword>
<dbReference type="Gene3D" id="3.40.190.10">
    <property type="entry name" value="Periplasmic binding protein-like II"/>
    <property type="match status" value="2"/>
</dbReference>
<sequence length="215" mass="23537">MDQQVVIALTKGRILKETLPLFAAAGIEPTEDISQSRKLIFDTNQPDIKLIVIRGSDVPTYVQHGAADIGVSGKDMLLEADGADLYEPLDLNISKCRLMTAGLVGKSLPQGRVRIATKFTNIAKHYCAEKGIQGDIIKLYGAMELAPLMDLADLIVDIVDTGNTLKANGMEPRDLIANVSSRLVVNRAAMKRKYQRIQQIIDQLTDAVKGAERHE</sequence>
<keyword evidence="9 16" id="KW-0028">Amino-acid biosynthesis</keyword>
<dbReference type="Pfam" id="PF01634">
    <property type="entry name" value="HisG"/>
    <property type="match status" value="1"/>
</dbReference>
<dbReference type="InterPro" id="IPR024893">
    <property type="entry name" value="ATP_PRibTrfase_HisG_short"/>
</dbReference>
<gene>
    <name evidence="16 19" type="primary">hisG</name>
    <name evidence="19" type="ORF">GP2143_00257</name>
</gene>
<dbReference type="PANTHER" id="PTHR21403:SF8">
    <property type="entry name" value="ATP PHOSPHORIBOSYLTRANSFERASE"/>
    <property type="match status" value="1"/>
</dbReference>
<comment type="function">
    <text evidence="15 16">Catalyzes the condensation of ATP and 5-phosphoribose 1-diphosphate to form N'-(5'-phosphoribosyl)-ATP (PR-ATP). Has a crucial role in the pathway because the rate of histidine biosynthesis seems to be controlled primarily by regulation of HisG enzymatic activity.</text>
</comment>
<dbReference type="STRING" id="247633.GP2143_00257"/>
<evidence type="ECO:0000256" key="10">
    <source>
        <dbReference type="ARBA" id="ARBA00022676"/>
    </source>
</evidence>
<dbReference type="GO" id="GO:0005737">
    <property type="term" value="C:cytoplasm"/>
    <property type="evidence" value="ECO:0007669"/>
    <property type="project" value="UniProtKB-SubCell"/>
</dbReference>
<evidence type="ECO:0000256" key="12">
    <source>
        <dbReference type="ARBA" id="ARBA00022741"/>
    </source>
</evidence>
<comment type="subcellular location">
    <subcellularLocation>
        <location evidence="2 16">Cytoplasm</location>
    </subcellularLocation>
</comment>
<feature type="domain" description="ATP phosphoribosyltransferase catalytic" evidence="18">
    <location>
        <begin position="54"/>
        <end position="205"/>
    </location>
</feature>
<dbReference type="SUPFAM" id="SSF53850">
    <property type="entry name" value="Periplasmic binding protein-like II"/>
    <property type="match status" value="1"/>
</dbReference>
<evidence type="ECO:0000256" key="15">
    <source>
        <dbReference type="ARBA" id="ARBA00024861"/>
    </source>
</evidence>
<organism evidence="19 20">
    <name type="scientific">marine gamma proteobacterium HTCC2143</name>
    <dbReference type="NCBI Taxonomy" id="247633"/>
    <lineage>
        <taxon>Bacteria</taxon>
        <taxon>Pseudomonadati</taxon>
        <taxon>Pseudomonadota</taxon>
        <taxon>Gammaproteobacteria</taxon>
        <taxon>Cellvibrionales</taxon>
        <taxon>Spongiibacteraceae</taxon>
        <taxon>BD1-7 clade</taxon>
    </lineage>
</organism>
<evidence type="ECO:0000256" key="8">
    <source>
        <dbReference type="ARBA" id="ARBA00022490"/>
    </source>
</evidence>
<dbReference type="eggNOG" id="COG0040">
    <property type="taxonomic scope" value="Bacteria"/>
</dbReference>
<keyword evidence="14 16" id="KW-0368">Histidine biosynthesis</keyword>
<dbReference type="CDD" id="cd13595">
    <property type="entry name" value="PBP2_HisGs"/>
    <property type="match status" value="1"/>
</dbReference>